<gene>
    <name evidence="1" type="ORF">B296_00055992</name>
</gene>
<dbReference type="EMBL" id="AMZH03030640">
    <property type="protein sequence ID" value="RRT32812.1"/>
    <property type="molecule type" value="Genomic_DNA"/>
</dbReference>
<organism evidence="1 2">
    <name type="scientific">Ensete ventricosum</name>
    <name type="common">Abyssinian banana</name>
    <name type="synonym">Musa ensete</name>
    <dbReference type="NCBI Taxonomy" id="4639"/>
    <lineage>
        <taxon>Eukaryota</taxon>
        <taxon>Viridiplantae</taxon>
        <taxon>Streptophyta</taxon>
        <taxon>Embryophyta</taxon>
        <taxon>Tracheophyta</taxon>
        <taxon>Spermatophyta</taxon>
        <taxon>Magnoliopsida</taxon>
        <taxon>Liliopsida</taxon>
        <taxon>Zingiberales</taxon>
        <taxon>Musaceae</taxon>
        <taxon>Ensete</taxon>
    </lineage>
</organism>
<evidence type="ECO:0000313" key="1">
    <source>
        <dbReference type="EMBL" id="RRT32812.1"/>
    </source>
</evidence>
<sequence>TPIVEFRLVLCAPSRKFKILAIHDVLALGKSNEHGFTKKCDGHKLCAESSFDRIFVHRLGNSIYWTFSSY</sequence>
<proteinExistence type="predicted"/>
<dbReference type="Proteomes" id="UP000287651">
    <property type="component" value="Unassembled WGS sequence"/>
</dbReference>
<dbReference type="AlphaFoldDB" id="A0A426X009"/>
<comment type="caution">
    <text evidence="1">The sequence shown here is derived from an EMBL/GenBank/DDBJ whole genome shotgun (WGS) entry which is preliminary data.</text>
</comment>
<protein>
    <submittedName>
        <fullName evidence="1">Uncharacterized protein</fullName>
    </submittedName>
</protein>
<evidence type="ECO:0000313" key="2">
    <source>
        <dbReference type="Proteomes" id="UP000287651"/>
    </source>
</evidence>
<feature type="non-terminal residue" evidence="1">
    <location>
        <position position="1"/>
    </location>
</feature>
<name>A0A426X009_ENSVE</name>
<reference evidence="1 2" key="1">
    <citation type="journal article" date="2014" name="Agronomy (Basel)">
        <title>A Draft Genome Sequence for Ensete ventricosum, the Drought-Tolerant Tree Against Hunger.</title>
        <authorList>
            <person name="Harrison J."/>
            <person name="Moore K.A."/>
            <person name="Paszkiewicz K."/>
            <person name="Jones T."/>
            <person name="Grant M."/>
            <person name="Ambacheew D."/>
            <person name="Muzemil S."/>
            <person name="Studholme D.J."/>
        </authorList>
    </citation>
    <scope>NUCLEOTIDE SEQUENCE [LARGE SCALE GENOMIC DNA]</scope>
</reference>
<accession>A0A426X009</accession>